<evidence type="ECO:0000313" key="2">
    <source>
        <dbReference type="EMBL" id="PZR06036.1"/>
    </source>
</evidence>
<sequence>MRSLFVSLVVLVSGVAFGSSHREAPFITKNPKVDGTDFYLFNSYQTGRSNFVTVIANFQPLQDAYGGPNYFSMDPEALYEIHIDNTGDAVEDLTFQFRFNNTLANGGAGVPLPIGLPDGGQLQNVAIPLINAGPIGQADGGFSRIGALQGLLETYTVNVVRGPRRTGTVSAVSRMGGGTTFEKPMDNVGAKTFPGNSYANYAQSFIYDATIPGCAVPAKIFVGQRKEGFAVNLGTVFDLVNAPAAVITDPGLRGAVPNPIGNKNVTTLAVEIDKSCLTNAAGGDVIGGWSTASVRQARVINPTATFTTPAREGGAWTQVSRLGMPLVNEVVIGLPDKDKFNSSEPKNDVANFAPYVTNPTLPKLLEILFGVGAPTVFPRTDLITAFLTGVPGVNAFNGSNANPAVAEQVRLNTALPATPAAMQNNLGALQCFSGRTATMGPVLNTSNPGCDPAGFPNGRRPGDDVVDIALRVSMGILLSGDDAPAGAIPFHDAVLQDASDFDAVFPYLKNPNPGT</sequence>
<gene>
    <name evidence="2" type="ORF">DI536_30900</name>
</gene>
<dbReference type="AlphaFoldDB" id="A0A2W5T253"/>
<accession>A0A2W5T253</accession>
<dbReference type="EMBL" id="QFQP01000040">
    <property type="protein sequence ID" value="PZR06036.1"/>
    <property type="molecule type" value="Genomic_DNA"/>
</dbReference>
<evidence type="ECO:0008006" key="4">
    <source>
        <dbReference type="Google" id="ProtNLM"/>
    </source>
</evidence>
<dbReference type="Pfam" id="PF14224">
    <property type="entry name" value="DUF4331"/>
    <property type="match status" value="1"/>
</dbReference>
<name>A0A2W5T253_9BACT</name>
<dbReference type="InterPro" id="IPR025566">
    <property type="entry name" value="DUF4331"/>
</dbReference>
<comment type="caution">
    <text evidence="2">The sequence shown here is derived from an EMBL/GenBank/DDBJ whole genome shotgun (WGS) entry which is preliminary data.</text>
</comment>
<keyword evidence="1" id="KW-0732">Signal</keyword>
<feature type="chain" id="PRO_5016071703" description="DUF4331 domain-containing protein" evidence="1">
    <location>
        <begin position="19"/>
        <end position="515"/>
    </location>
</feature>
<dbReference type="Proteomes" id="UP000249061">
    <property type="component" value="Unassembled WGS sequence"/>
</dbReference>
<organism evidence="2 3">
    <name type="scientific">Archangium gephyra</name>
    <dbReference type="NCBI Taxonomy" id="48"/>
    <lineage>
        <taxon>Bacteria</taxon>
        <taxon>Pseudomonadati</taxon>
        <taxon>Myxococcota</taxon>
        <taxon>Myxococcia</taxon>
        <taxon>Myxococcales</taxon>
        <taxon>Cystobacterineae</taxon>
        <taxon>Archangiaceae</taxon>
        <taxon>Archangium</taxon>
    </lineage>
</organism>
<evidence type="ECO:0000256" key="1">
    <source>
        <dbReference type="SAM" id="SignalP"/>
    </source>
</evidence>
<reference evidence="2 3" key="1">
    <citation type="submission" date="2017-08" db="EMBL/GenBank/DDBJ databases">
        <title>Infants hospitalized years apart are colonized by the same room-sourced microbial strains.</title>
        <authorList>
            <person name="Brooks B."/>
            <person name="Olm M.R."/>
            <person name="Firek B.A."/>
            <person name="Baker R."/>
            <person name="Thomas B.C."/>
            <person name="Morowitz M.J."/>
            <person name="Banfield J.F."/>
        </authorList>
    </citation>
    <scope>NUCLEOTIDE SEQUENCE [LARGE SCALE GENOMIC DNA]</scope>
    <source>
        <strain evidence="2">S2_003_000_R2_14</strain>
    </source>
</reference>
<evidence type="ECO:0000313" key="3">
    <source>
        <dbReference type="Proteomes" id="UP000249061"/>
    </source>
</evidence>
<proteinExistence type="predicted"/>
<protein>
    <recommendedName>
        <fullName evidence="4">DUF4331 domain-containing protein</fullName>
    </recommendedName>
</protein>
<feature type="signal peptide" evidence="1">
    <location>
        <begin position="1"/>
        <end position="18"/>
    </location>
</feature>